<comment type="caution">
    <text evidence="3">The sequence shown here is derived from an EMBL/GenBank/DDBJ whole genome shotgun (WGS) entry which is preliminary data.</text>
</comment>
<keyword evidence="4" id="KW-1185">Reference proteome</keyword>
<keyword evidence="1" id="KW-0378">Hydrolase</keyword>
<dbReference type="RefSeq" id="WP_255036979.1">
    <property type="nucleotide sequence ID" value="NZ_RJUF01000022.1"/>
</dbReference>
<dbReference type="Gene3D" id="2.120.10.30">
    <property type="entry name" value="TolB, C-terminal domain"/>
    <property type="match status" value="1"/>
</dbReference>
<evidence type="ECO:0000256" key="1">
    <source>
        <dbReference type="ARBA" id="ARBA00022801"/>
    </source>
</evidence>
<dbReference type="Pfam" id="PF08450">
    <property type="entry name" value="SGL"/>
    <property type="match status" value="1"/>
</dbReference>
<organism evidence="3 4">
    <name type="scientific">Lacihabitans soyangensis</name>
    <dbReference type="NCBI Taxonomy" id="869394"/>
    <lineage>
        <taxon>Bacteria</taxon>
        <taxon>Pseudomonadati</taxon>
        <taxon>Bacteroidota</taxon>
        <taxon>Cytophagia</taxon>
        <taxon>Cytophagales</taxon>
        <taxon>Leadbetterellaceae</taxon>
        <taxon>Lacihabitans</taxon>
    </lineage>
</organism>
<feature type="domain" description="SMP-30/Gluconolactonase/LRE-like region" evidence="2">
    <location>
        <begin position="53"/>
        <end position="318"/>
    </location>
</feature>
<proteinExistence type="predicted"/>
<dbReference type="InterPro" id="IPR011042">
    <property type="entry name" value="6-blade_b-propeller_TolB-like"/>
</dbReference>
<name>A0AAE3KSC1_9BACT</name>
<evidence type="ECO:0000313" key="3">
    <source>
        <dbReference type="EMBL" id="MCP9763192.1"/>
    </source>
</evidence>
<accession>A0AAE3KSC1</accession>
<dbReference type="GO" id="GO:0016787">
    <property type="term" value="F:hydrolase activity"/>
    <property type="evidence" value="ECO:0007669"/>
    <property type="project" value="UniProtKB-KW"/>
</dbReference>
<reference evidence="3 4" key="1">
    <citation type="submission" date="2018-11" db="EMBL/GenBank/DDBJ databases">
        <title>Novel bacteria species description.</title>
        <authorList>
            <person name="Han J.-H."/>
        </authorList>
    </citation>
    <scope>NUCLEOTIDE SEQUENCE [LARGE SCALE GENOMIC DNA]</scope>
    <source>
        <strain evidence="3 4">KCTC23259</strain>
    </source>
</reference>
<dbReference type="InterPro" id="IPR051262">
    <property type="entry name" value="SMP-30/CGR1_Lactonase"/>
</dbReference>
<dbReference type="EMBL" id="RJUF01000022">
    <property type="protein sequence ID" value="MCP9763192.1"/>
    <property type="molecule type" value="Genomic_DNA"/>
</dbReference>
<dbReference type="SUPFAM" id="SSF63829">
    <property type="entry name" value="Calcium-dependent phosphotriesterase"/>
    <property type="match status" value="1"/>
</dbReference>
<dbReference type="PANTHER" id="PTHR47572">
    <property type="entry name" value="LIPOPROTEIN-RELATED"/>
    <property type="match status" value="1"/>
</dbReference>
<protein>
    <submittedName>
        <fullName evidence="3">SMP-30/gluconolactonase/LRE family protein</fullName>
    </submittedName>
</protein>
<sequence>MKKLTLSLTLMITTYFSSAQKPKIGKIISNDPSLSTLIDVNSQLEILGEGFEWSDGPIWVKDGNYLLFSDVPKNIIYKWKEGEKITEFLNPSGYTGIMPYSNEPGSNGLTLTNDGKFLLACEHGDRRITKMPLAGKGGKFALADTWEGKRFNSPNDLVQAKSGHIYFTDPPYGLPDFVDDKSREIEYFGVYRISPDRKVTLEIKDLVRPNGVALSPDHKTLYVAQSDEKAYILGYPINSDGSVGKGKLLFDASYLNKEGLKGAPDGLKVDEKGNIFTTGPGGVIILSPQGKLLGRIETGAATANLAWGEDGSTLFITADMYLLKIKTKTKGANF</sequence>
<dbReference type="InterPro" id="IPR013658">
    <property type="entry name" value="SGL"/>
</dbReference>
<gene>
    <name evidence="3" type="ORF">EGI31_09505</name>
</gene>
<dbReference type="Proteomes" id="UP001204144">
    <property type="component" value="Unassembled WGS sequence"/>
</dbReference>
<evidence type="ECO:0000259" key="2">
    <source>
        <dbReference type="Pfam" id="PF08450"/>
    </source>
</evidence>
<dbReference type="PANTHER" id="PTHR47572:SF4">
    <property type="entry name" value="LACTONASE DRP35"/>
    <property type="match status" value="1"/>
</dbReference>
<dbReference type="AlphaFoldDB" id="A0AAE3KSC1"/>
<evidence type="ECO:0000313" key="4">
    <source>
        <dbReference type="Proteomes" id="UP001204144"/>
    </source>
</evidence>